<dbReference type="AlphaFoldDB" id="A0A067PU72"/>
<dbReference type="EMBL" id="KL197731">
    <property type="protein sequence ID" value="KDQ53881.1"/>
    <property type="molecule type" value="Genomic_DNA"/>
</dbReference>
<evidence type="ECO:0000313" key="3">
    <source>
        <dbReference type="Proteomes" id="UP000027265"/>
    </source>
</evidence>
<accession>A0A067PU72</accession>
<feature type="region of interest" description="Disordered" evidence="1">
    <location>
        <begin position="129"/>
        <end position="155"/>
    </location>
</feature>
<feature type="compositionally biased region" description="Polar residues" evidence="1">
    <location>
        <begin position="129"/>
        <end position="141"/>
    </location>
</feature>
<evidence type="ECO:0000256" key="1">
    <source>
        <dbReference type="SAM" id="MobiDB-lite"/>
    </source>
</evidence>
<proteinExistence type="predicted"/>
<name>A0A067PU72_9AGAM</name>
<feature type="compositionally biased region" description="Basic and acidic residues" evidence="1">
    <location>
        <begin position="145"/>
        <end position="155"/>
    </location>
</feature>
<dbReference type="HOGENOM" id="CLU_1695736_0_0_1"/>
<dbReference type="Proteomes" id="UP000027265">
    <property type="component" value="Unassembled WGS sequence"/>
</dbReference>
<reference evidence="3" key="1">
    <citation type="journal article" date="2014" name="Proc. Natl. Acad. Sci. U.S.A.">
        <title>Extensive sampling of basidiomycete genomes demonstrates inadequacy of the white-rot/brown-rot paradigm for wood decay fungi.</title>
        <authorList>
            <person name="Riley R."/>
            <person name="Salamov A.A."/>
            <person name="Brown D.W."/>
            <person name="Nagy L.G."/>
            <person name="Floudas D."/>
            <person name="Held B.W."/>
            <person name="Levasseur A."/>
            <person name="Lombard V."/>
            <person name="Morin E."/>
            <person name="Otillar R."/>
            <person name="Lindquist E.A."/>
            <person name="Sun H."/>
            <person name="LaButti K.M."/>
            <person name="Schmutz J."/>
            <person name="Jabbour D."/>
            <person name="Luo H."/>
            <person name="Baker S.E."/>
            <person name="Pisabarro A.G."/>
            <person name="Walton J.D."/>
            <person name="Blanchette R.A."/>
            <person name="Henrissat B."/>
            <person name="Martin F."/>
            <person name="Cullen D."/>
            <person name="Hibbett D.S."/>
            <person name="Grigoriev I.V."/>
        </authorList>
    </citation>
    <scope>NUCLEOTIDE SEQUENCE [LARGE SCALE GENOMIC DNA]</scope>
    <source>
        <strain evidence="3">MUCL 33604</strain>
    </source>
</reference>
<dbReference type="InParanoid" id="A0A067PU72"/>
<protein>
    <submittedName>
        <fullName evidence="2">Uncharacterized protein</fullName>
    </submittedName>
</protein>
<keyword evidence="3" id="KW-1185">Reference proteome</keyword>
<sequence>MRLRDVNTLLIPRPHCDILPKRREPKPHVKTRFFPYWHAEDGLVPKDKSRPNNLGWATYPLSQCLVTARGISFSQSYRKVTPRRREEREGQVIGVCDDCRFGYVCQGAILAWGTETALEVVLATSQGKQSHSPRCARTSSVDPPVAKDGHPTIES</sequence>
<evidence type="ECO:0000313" key="2">
    <source>
        <dbReference type="EMBL" id="KDQ53881.1"/>
    </source>
</evidence>
<gene>
    <name evidence="2" type="ORF">JAAARDRAFT_60979</name>
</gene>
<organism evidence="2 3">
    <name type="scientific">Jaapia argillacea MUCL 33604</name>
    <dbReference type="NCBI Taxonomy" id="933084"/>
    <lineage>
        <taxon>Eukaryota</taxon>
        <taxon>Fungi</taxon>
        <taxon>Dikarya</taxon>
        <taxon>Basidiomycota</taxon>
        <taxon>Agaricomycotina</taxon>
        <taxon>Agaricomycetes</taxon>
        <taxon>Agaricomycetidae</taxon>
        <taxon>Jaapiales</taxon>
        <taxon>Jaapiaceae</taxon>
        <taxon>Jaapia</taxon>
    </lineage>
</organism>